<accession>A0A8X6TV60</accession>
<dbReference type="EMBL" id="BMAW01064758">
    <property type="protein sequence ID" value="GFT46945.1"/>
    <property type="molecule type" value="Genomic_DNA"/>
</dbReference>
<protein>
    <submittedName>
        <fullName evidence="2">Uncharacterized protein</fullName>
    </submittedName>
</protein>
<feature type="chain" id="PRO_5036466743" evidence="1">
    <location>
        <begin position="26"/>
        <end position="83"/>
    </location>
</feature>
<gene>
    <name evidence="2" type="ORF">NPIL_636981</name>
</gene>
<proteinExistence type="predicted"/>
<reference evidence="2" key="1">
    <citation type="submission" date="2020-08" db="EMBL/GenBank/DDBJ databases">
        <title>Multicomponent nature underlies the extraordinary mechanical properties of spider dragline silk.</title>
        <authorList>
            <person name="Kono N."/>
            <person name="Nakamura H."/>
            <person name="Mori M."/>
            <person name="Yoshida Y."/>
            <person name="Ohtoshi R."/>
            <person name="Malay A.D."/>
            <person name="Moran D.A.P."/>
            <person name="Tomita M."/>
            <person name="Numata K."/>
            <person name="Arakawa K."/>
        </authorList>
    </citation>
    <scope>NUCLEOTIDE SEQUENCE</scope>
</reference>
<keyword evidence="1" id="KW-0732">Signal</keyword>
<sequence length="83" mass="9307">MILHRSADRCMLGIFLLSSLVVIQAQVTTWNIRNNNQEPLTRGYYLAGGASSVPVLQPYIGSQRDQDVRAVYGPQLSQECRIK</sequence>
<comment type="caution">
    <text evidence="2">The sequence shown here is derived from an EMBL/GenBank/DDBJ whole genome shotgun (WGS) entry which is preliminary data.</text>
</comment>
<evidence type="ECO:0000256" key="1">
    <source>
        <dbReference type="SAM" id="SignalP"/>
    </source>
</evidence>
<dbReference type="Proteomes" id="UP000887013">
    <property type="component" value="Unassembled WGS sequence"/>
</dbReference>
<feature type="signal peptide" evidence="1">
    <location>
        <begin position="1"/>
        <end position="25"/>
    </location>
</feature>
<evidence type="ECO:0000313" key="2">
    <source>
        <dbReference type="EMBL" id="GFT46945.1"/>
    </source>
</evidence>
<name>A0A8X6TV60_NEPPI</name>
<evidence type="ECO:0000313" key="3">
    <source>
        <dbReference type="Proteomes" id="UP000887013"/>
    </source>
</evidence>
<keyword evidence="3" id="KW-1185">Reference proteome</keyword>
<organism evidence="2 3">
    <name type="scientific">Nephila pilipes</name>
    <name type="common">Giant wood spider</name>
    <name type="synonym">Nephila maculata</name>
    <dbReference type="NCBI Taxonomy" id="299642"/>
    <lineage>
        <taxon>Eukaryota</taxon>
        <taxon>Metazoa</taxon>
        <taxon>Ecdysozoa</taxon>
        <taxon>Arthropoda</taxon>
        <taxon>Chelicerata</taxon>
        <taxon>Arachnida</taxon>
        <taxon>Araneae</taxon>
        <taxon>Araneomorphae</taxon>
        <taxon>Entelegynae</taxon>
        <taxon>Araneoidea</taxon>
        <taxon>Nephilidae</taxon>
        <taxon>Nephila</taxon>
    </lineage>
</organism>
<dbReference type="AlphaFoldDB" id="A0A8X6TV60"/>